<gene>
    <name evidence="2" type="ORF">BLNAU_7532</name>
</gene>
<comment type="caution">
    <text evidence="2">The sequence shown here is derived from an EMBL/GenBank/DDBJ whole genome shotgun (WGS) entry which is preliminary data.</text>
</comment>
<proteinExistence type="predicted"/>
<reference evidence="2 3" key="1">
    <citation type="journal article" date="2022" name="bioRxiv">
        <title>Genomics of Preaxostyla Flagellates Illuminates Evolutionary Transitions and the Path Towards Mitochondrial Loss.</title>
        <authorList>
            <person name="Novak L.V.F."/>
            <person name="Treitli S.C."/>
            <person name="Pyrih J."/>
            <person name="Halakuc P."/>
            <person name="Pipaliya S.V."/>
            <person name="Vacek V."/>
            <person name="Brzon O."/>
            <person name="Soukal P."/>
            <person name="Eme L."/>
            <person name="Dacks J.B."/>
            <person name="Karnkowska A."/>
            <person name="Elias M."/>
            <person name="Hampl V."/>
        </authorList>
    </citation>
    <scope>NUCLEOTIDE SEQUENCE [LARGE SCALE GENOMIC DNA]</scope>
    <source>
        <strain evidence="2">NAU3</strain>
        <tissue evidence="2">Gut</tissue>
    </source>
</reference>
<keyword evidence="3" id="KW-1185">Reference proteome</keyword>
<feature type="signal peptide" evidence="1">
    <location>
        <begin position="1"/>
        <end position="25"/>
    </location>
</feature>
<protein>
    <recommendedName>
        <fullName evidence="4">Secreted protein</fullName>
    </recommendedName>
</protein>
<evidence type="ECO:0008006" key="4">
    <source>
        <dbReference type="Google" id="ProtNLM"/>
    </source>
</evidence>
<name>A0ABQ9Y1K6_9EUKA</name>
<accession>A0ABQ9Y1K6</accession>
<evidence type="ECO:0000313" key="2">
    <source>
        <dbReference type="EMBL" id="KAK2957633.1"/>
    </source>
</evidence>
<feature type="chain" id="PRO_5046261527" description="Secreted protein" evidence="1">
    <location>
        <begin position="26"/>
        <end position="104"/>
    </location>
</feature>
<dbReference type="Proteomes" id="UP001281761">
    <property type="component" value="Unassembled WGS sequence"/>
</dbReference>
<evidence type="ECO:0000313" key="3">
    <source>
        <dbReference type="Proteomes" id="UP001281761"/>
    </source>
</evidence>
<sequence>MMSEISDTLVHLLVFLVRCACLALADDTATCDWLSPHSSPKSTPTGLEGKTKLLLTDLSGRNTHGQGGVKTDRRNTDTANLAACQIVSAVTTLLARYASHHHHH</sequence>
<dbReference type="EMBL" id="JARBJD010000045">
    <property type="protein sequence ID" value="KAK2957633.1"/>
    <property type="molecule type" value="Genomic_DNA"/>
</dbReference>
<keyword evidence="1" id="KW-0732">Signal</keyword>
<organism evidence="2 3">
    <name type="scientific">Blattamonas nauphoetae</name>
    <dbReference type="NCBI Taxonomy" id="2049346"/>
    <lineage>
        <taxon>Eukaryota</taxon>
        <taxon>Metamonada</taxon>
        <taxon>Preaxostyla</taxon>
        <taxon>Oxymonadida</taxon>
        <taxon>Blattamonas</taxon>
    </lineage>
</organism>
<evidence type="ECO:0000256" key="1">
    <source>
        <dbReference type="SAM" id="SignalP"/>
    </source>
</evidence>